<comment type="caution">
    <text evidence="3">The sequence shown here is derived from an EMBL/GenBank/DDBJ whole genome shotgun (WGS) entry which is preliminary data.</text>
</comment>
<keyword evidence="2" id="KW-0472">Membrane</keyword>
<organism evidence="3 4">
    <name type="scientific">Aquimarina aggregata</name>
    <dbReference type="NCBI Taxonomy" id="1642818"/>
    <lineage>
        <taxon>Bacteria</taxon>
        <taxon>Pseudomonadati</taxon>
        <taxon>Bacteroidota</taxon>
        <taxon>Flavobacteriia</taxon>
        <taxon>Flavobacteriales</taxon>
        <taxon>Flavobacteriaceae</taxon>
        <taxon>Aquimarina</taxon>
    </lineage>
</organism>
<feature type="transmembrane region" description="Helical" evidence="2">
    <location>
        <begin position="20"/>
        <end position="36"/>
    </location>
</feature>
<proteinExistence type="predicted"/>
<reference evidence="3 4" key="1">
    <citation type="submission" date="2016-01" db="EMBL/GenBank/DDBJ databases">
        <title>The draft genome sequence of Aquimarina sp. RZW4-3-2.</title>
        <authorList>
            <person name="Wang Y."/>
        </authorList>
    </citation>
    <scope>NUCLEOTIDE SEQUENCE [LARGE SCALE GENOMIC DNA]</scope>
    <source>
        <strain evidence="3 4">RZW4-3-2</strain>
    </source>
</reference>
<evidence type="ECO:0000313" key="4">
    <source>
        <dbReference type="Proteomes" id="UP000076715"/>
    </source>
</evidence>
<keyword evidence="4" id="KW-1185">Reference proteome</keyword>
<sequence length="207" mass="23444">MLLCAGLVYFIIKKDDLKKLLLFFPIPIIMIAYPSIQEIQIEKDKFALKKFSDKIIENPNDTEAQKELAEISNKLEKRATSAKDIQAVSFANLLLGNSEKVIDLANKAIEKQEENKKQETPTVDNSSVDSDNSKIEEGQLTDVKVLKNIKELAETQKNLQSNKGTITDTAKLKEQISKIPWQNPKTKSYLSKKILKQHKTVDTIKSK</sequence>
<evidence type="ECO:0000313" key="3">
    <source>
        <dbReference type="EMBL" id="KZS38156.1"/>
    </source>
</evidence>
<dbReference type="EMBL" id="LQRT01000060">
    <property type="protein sequence ID" value="KZS38156.1"/>
    <property type="molecule type" value="Genomic_DNA"/>
</dbReference>
<feature type="region of interest" description="Disordered" evidence="1">
    <location>
        <begin position="112"/>
        <end position="134"/>
    </location>
</feature>
<name>A0A162WKD7_9FLAO</name>
<accession>A0A162WKD7</accession>
<dbReference type="STRING" id="1642818.AWE51_19115"/>
<dbReference type="AlphaFoldDB" id="A0A162WKD7"/>
<evidence type="ECO:0000256" key="2">
    <source>
        <dbReference type="SAM" id="Phobius"/>
    </source>
</evidence>
<evidence type="ECO:0000256" key="1">
    <source>
        <dbReference type="SAM" id="MobiDB-lite"/>
    </source>
</evidence>
<gene>
    <name evidence="3" type="ORF">AWE51_19115</name>
</gene>
<keyword evidence="2" id="KW-0812">Transmembrane</keyword>
<protein>
    <submittedName>
        <fullName evidence="3">Uncharacterized protein</fullName>
    </submittedName>
</protein>
<keyword evidence="2" id="KW-1133">Transmembrane helix</keyword>
<dbReference type="Proteomes" id="UP000076715">
    <property type="component" value="Unassembled WGS sequence"/>
</dbReference>